<organism evidence="2">
    <name type="scientific">marine sediment metagenome</name>
    <dbReference type="NCBI Taxonomy" id="412755"/>
    <lineage>
        <taxon>unclassified sequences</taxon>
        <taxon>metagenomes</taxon>
        <taxon>ecological metagenomes</taxon>
    </lineage>
</organism>
<dbReference type="Pfam" id="PF21332">
    <property type="entry name" value="AmiR_N"/>
    <property type="match status" value="1"/>
</dbReference>
<proteinExistence type="predicted"/>
<dbReference type="InterPro" id="IPR005561">
    <property type="entry name" value="ANTAR"/>
</dbReference>
<evidence type="ECO:0000313" key="2">
    <source>
        <dbReference type="EMBL" id="KKN63966.1"/>
    </source>
</evidence>
<sequence>MSDFIQDLRDLNTLVVHERDRGGEDLLQQVKRIGCKSENIWPIPVNLEKKFDLVFIDVTNQPVDRIKGFLNSNGSEMPTVIALIGYENPSTLNTIFDIGAHALLTKPVRAAGVLASMLMARRYWAEQLRFSKDLFKLRDRIINLQKISDAKFILMRHHGIDDQEAYAVIRKQAMSKRTTTLEIAQSSYATSVIVEKIHTLIPF</sequence>
<accession>A0A0F9US17</accession>
<dbReference type="SMART" id="SM01012">
    <property type="entry name" value="ANTAR"/>
    <property type="match status" value="1"/>
</dbReference>
<dbReference type="InterPro" id="IPR036388">
    <property type="entry name" value="WH-like_DNA-bd_sf"/>
</dbReference>
<dbReference type="EMBL" id="LAZR01000572">
    <property type="protein sequence ID" value="KKN63966.1"/>
    <property type="molecule type" value="Genomic_DNA"/>
</dbReference>
<feature type="domain" description="ANTAR" evidence="1">
    <location>
        <begin position="127"/>
        <end position="188"/>
    </location>
</feature>
<dbReference type="AlphaFoldDB" id="A0A0F9US17"/>
<dbReference type="Pfam" id="PF03861">
    <property type="entry name" value="ANTAR"/>
    <property type="match status" value="1"/>
</dbReference>
<name>A0A0F9US17_9ZZZZ</name>
<dbReference type="GO" id="GO:0003723">
    <property type="term" value="F:RNA binding"/>
    <property type="evidence" value="ECO:0007669"/>
    <property type="project" value="InterPro"/>
</dbReference>
<evidence type="ECO:0000259" key="1">
    <source>
        <dbReference type="PROSITE" id="PS50921"/>
    </source>
</evidence>
<gene>
    <name evidence="2" type="ORF">LCGC14_0496550</name>
</gene>
<protein>
    <recommendedName>
        <fullName evidence="1">ANTAR domain-containing protein</fullName>
    </recommendedName>
</protein>
<reference evidence="2" key="1">
    <citation type="journal article" date="2015" name="Nature">
        <title>Complex archaea that bridge the gap between prokaryotes and eukaryotes.</title>
        <authorList>
            <person name="Spang A."/>
            <person name="Saw J.H."/>
            <person name="Jorgensen S.L."/>
            <person name="Zaremba-Niedzwiedzka K."/>
            <person name="Martijn J."/>
            <person name="Lind A.E."/>
            <person name="van Eijk R."/>
            <person name="Schleper C."/>
            <person name="Guy L."/>
            <person name="Ettema T.J."/>
        </authorList>
    </citation>
    <scope>NUCLEOTIDE SEQUENCE</scope>
</reference>
<dbReference type="PIRSF" id="PIRSF036382">
    <property type="entry name" value="RR_antiterm"/>
    <property type="match status" value="1"/>
</dbReference>
<dbReference type="Gene3D" id="1.10.10.10">
    <property type="entry name" value="Winged helix-like DNA-binding domain superfamily/Winged helix DNA-binding domain"/>
    <property type="match status" value="1"/>
</dbReference>
<comment type="caution">
    <text evidence="2">The sequence shown here is derived from an EMBL/GenBank/DDBJ whole genome shotgun (WGS) entry which is preliminary data.</text>
</comment>
<dbReference type="InterPro" id="IPR049021">
    <property type="entry name" value="AmiR_N"/>
</dbReference>
<dbReference type="PROSITE" id="PS50921">
    <property type="entry name" value="ANTAR"/>
    <property type="match status" value="1"/>
</dbReference>
<dbReference type="SUPFAM" id="SSF52172">
    <property type="entry name" value="CheY-like"/>
    <property type="match status" value="1"/>
</dbReference>
<dbReference type="Gene3D" id="3.40.50.2300">
    <property type="match status" value="1"/>
</dbReference>
<dbReference type="InterPro" id="IPR011006">
    <property type="entry name" value="CheY-like_superfamily"/>
</dbReference>
<dbReference type="InterPro" id="IPR008327">
    <property type="entry name" value="Sig_transdc_resp-reg_antiterm"/>
</dbReference>